<dbReference type="InterPro" id="IPR058334">
    <property type="entry name" value="DUF8021"/>
</dbReference>
<protein>
    <recommendedName>
        <fullName evidence="1">DUF8021 domain-containing protein</fullName>
    </recommendedName>
</protein>
<evidence type="ECO:0000313" key="2">
    <source>
        <dbReference type="EMBL" id="QHN40980.1"/>
    </source>
</evidence>
<feature type="domain" description="DUF8021" evidence="1">
    <location>
        <begin position="7"/>
        <end position="114"/>
    </location>
</feature>
<reference evidence="2" key="1">
    <citation type="journal article" date="2021" name="Nat. Microbiol.">
        <title>Cocultivation of an ultrasmall environmental parasitic bacterium with lytic ability against bacteria associated with wastewater foams.</title>
        <authorList>
            <person name="Batinovic S."/>
            <person name="Rose J.J.A."/>
            <person name="Ratcliffe J."/>
            <person name="Seviour R.J."/>
            <person name="Petrovski S."/>
        </authorList>
    </citation>
    <scope>NUCLEOTIDE SEQUENCE</scope>
    <source>
        <strain evidence="2">CON44</strain>
    </source>
</reference>
<dbReference type="Pfam" id="PF26061">
    <property type="entry name" value="DUF8021"/>
    <property type="match status" value="1"/>
</dbReference>
<proteinExistence type="predicted"/>
<dbReference type="EMBL" id="CP045810">
    <property type="protein sequence ID" value="QHN40980.1"/>
    <property type="molecule type" value="Genomic_DNA"/>
</dbReference>
<dbReference type="AlphaFoldDB" id="A0A857LRQ7"/>
<name>A0A857LRQ7_9ACTN</name>
<dbReference type="RefSeq" id="WP_005193185.1">
    <property type="nucleotide sequence ID" value="NZ_CP045804.1"/>
</dbReference>
<evidence type="ECO:0000259" key="1">
    <source>
        <dbReference type="Pfam" id="PF26061"/>
    </source>
</evidence>
<organism evidence="2">
    <name type="scientific">Gordonia amarae</name>
    <dbReference type="NCBI Taxonomy" id="36821"/>
    <lineage>
        <taxon>Bacteria</taxon>
        <taxon>Bacillati</taxon>
        <taxon>Actinomycetota</taxon>
        <taxon>Actinomycetes</taxon>
        <taxon>Mycobacteriales</taxon>
        <taxon>Gordoniaceae</taxon>
        <taxon>Gordonia</taxon>
    </lineage>
</organism>
<gene>
    <name evidence="2" type="ORF">GII30_19035</name>
</gene>
<accession>A0A857LRQ7</accession>
<sequence length="123" mass="13731">MTIDESRQIAIAKAYVDALVSHDPSEVSLHPDCTRLEFGVRTGRNGAHIARSLARGPQFRTIHAVSGFEATVDHHTVTTRYLVHVQPRFLGLAAEVRESFLIDEDGRIRTIVAKFGRPRKASR</sequence>